<dbReference type="PANTHER" id="PTHR38133:SF1">
    <property type="entry name" value="SLR1429 PROTEIN"/>
    <property type="match status" value="1"/>
</dbReference>
<evidence type="ECO:0000313" key="5">
    <source>
        <dbReference type="Proteomes" id="UP000660680"/>
    </source>
</evidence>
<dbReference type="PROSITE" id="PS50966">
    <property type="entry name" value="ZF_SWIM"/>
    <property type="match status" value="1"/>
</dbReference>
<evidence type="ECO:0000256" key="1">
    <source>
        <dbReference type="PROSITE-ProRule" id="PRU00325"/>
    </source>
</evidence>
<keyword evidence="1" id="KW-0479">Metal-binding</keyword>
<protein>
    <recommendedName>
        <fullName evidence="3">SWIM-type domain-containing protein</fullName>
    </recommendedName>
</protein>
<evidence type="ECO:0000259" key="3">
    <source>
        <dbReference type="PROSITE" id="PS50966"/>
    </source>
</evidence>
<reference evidence="4" key="2">
    <citation type="submission" date="2020-09" db="EMBL/GenBank/DDBJ databases">
        <authorList>
            <person name="Sun Q."/>
            <person name="Ohkuma M."/>
        </authorList>
    </citation>
    <scope>NUCLEOTIDE SEQUENCE</scope>
    <source>
        <strain evidence="4">JCM 3276</strain>
    </source>
</reference>
<evidence type="ECO:0000256" key="2">
    <source>
        <dbReference type="SAM" id="MobiDB-lite"/>
    </source>
</evidence>
<dbReference type="AlphaFoldDB" id="A0A918GP90"/>
<dbReference type="GO" id="GO:0008270">
    <property type="term" value="F:zinc ion binding"/>
    <property type="evidence" value="ECO:0007669"/>
    <property type="project" value="UniProtKB-KW"/>
</dbReference>
<keyword evidence="1" id="KW-0862">Zinc</keyword>
<name>A0A918GP90_9PSEU</name>
<feature type="compositionally biased region" description="Low complexity" evidence="2">
    <location>
        <begin position="215"/>
        <end position="225"/>
    </location>
</feature>
<keyword evidence="5" id="KW-1185">Reference proteome</keyword>
<comment type="caution">
    <text evidence="4">The sequence shown here is derived from an EMBL/GenBank/DDBJ whole genome shotgun (WGS) entry which is preliminary data.</text>
</comment>
<dbReference type="RefSeq" id="WP_189213260.1">
    <property type="nucleotide sequence ID" value="NZ_BMRB01000005.1"/>
</dbReference>
<feature type="compositionally biased region" description="Pro residues" evidence="2">
    <location>
        <begin position="226"/>
        <end position="235"/>
    </location>
</feature>
<reference evidence="4" key="1">
    <citation type="journal article" date="2014" name="Int. J. Syst. Evol. Microbiol.">
        <title>Complete genome sequence of Corynebacterium casei LMG S-19264T (=DSM 44701T), isolated from a smear-ripened cheese.</title>
        <authorList>
            <consortium name="US DOE Joint Genome Institute (JGI-PGF)"/>
            <person name="Walter F."/>
            <person name="Albersmeier A."/>
            <person name="Kalinowski J."/>
            <person name="Ruckert C."/>
        </authorList>
    </citation>
    <scope>NUCLEOTIDE SEQUENCE</scope>
    <source>
        <strain evidence="4">JCM 3276</strain>
    </source>
</reference>
<gene>
    <name evidence="4" type="ORF">GCM10010171_52810</name>
</gene>
<accession>A0A918GP90</accession>
<dbReference type="Proteomes" id="UP000660680">
    <property type="component" value="Unassembled WGS sequence"/>
</dbReference>
<dbReference type="PANTHER" id="PTHR38133">
    <property type="entry name" value="SLR1429 PROTEIN"/>
    <property type="match status" value="1"/>
</dbReference>
<feature type="domain" description="SWIM-type" evidence="3">
    <location>
        <begin position="141"/>
        <end position="169"/>
    </location>
</feature>
<organism evidence="4 5">
    <name type="scientific">Actinokineospora fastidiosa</name>
    <dbReference type="NCBI Taxonomy" id="1816"/>
    <lineage>
        <taxon>Bacteria</taxon>
        <taxon>Bacillati</taxon>
        <taxon>Actinomycetota</taxon>
        <taxon>Actinomycetes</taxon>
        <taxon>Pseudonocardiales</taxon>
        <taxon>Pseudonocardiaceae</taxon>
        <taxon>Actinokineospora</taxon>
    </lineage>
</organism>
<dbReference type="EMBL" id="BMRB01000005">
    <property type="protein sequence ID" value="GGS51031.1"/>
    <property type="molecule type" value="Genomic_DNA"/>
</dbReference>
<evidence type="ECO:0000313" key="4">
    <source>
        <dbReference type="EMBL" id="GGS51031.1"/>
    </source>
</evidence>
<sequence length="271" mass="29809">MSEDEWWRDAPTRTIKVENGLRARSTRGDIARTWWSRRFIEVLEELGLGGRLERGKRYARQGQVVSMSLSPSIVVATVQGSRPAPYRVKIGVKAFTADQWAQVEQALAGRALYLAKLLAGEMPTGIEEVFEGIGLRLFPNSFAEFSMECSCPDWEVPCKHLAATCYLLAESFDTDPFEILAWRGRSRQDLLDSLRARRGGPAVAPEPGPDPLPDDPAAFWAAGSVPPAPAPPAPGAPGAVLDRLDPLPVLLRGRPLTEYLRPAYRAFAEEA</sequence>
<dbReference type="InterPro" id="IPR007527">
    <property type="entry name" value="Znf_SWIM"/>
</dbReference>
<keyword evidence="1" id="KW-0863">Zinc-finger</keyword>
<feature type="region of interest" description="Disordered" evidence="2">
    <location>
        <begin position="198"/>
        <end position="239"/>
    </location>
</feature>
<proteinExistence type="predicted"/>